<dbReference type="SUPFAM" id="SSF50923">
    <property type="entry name" value="Hemopexin-like domain"/>
    <property type="match status" value="1"/>
</dbReference>
<dbReference type="Pfam" id="PF00045">
    <property type="entry name" value="Hemopexin"/>
    <property type="match status" value="3"/>
</dbReference>
<evidence type="ECO:0000256" key="3">
    <source>
        <dbReference type="SAM" id="SignalP"/>
    </source>
</evidence>
<dbReference type="GO" id="GO:0005615">
    <property type="term" value="C:extracellular space"/>
    <property type="evidence" value="ECO:0007669"/>
    <property type="project" value="TreeGrafter"/>
</dbReference>
<dbReference type="InterPro" id="IPR000585">
    <property type="entry name" value="Hemopexin-like_dom"/>
</dbReference>
<dbReference type="GO" id="GO:0004222">
    <property type="term" value="F:metalloendopeptidase activity"/>
    <property type="evidence" value="ECO:0007669"/>
    <property type="project" value="TreeGrafter"/>
</dbReference>
<gene>
    <name evidence="4" type="ORF">L798_11826</name>
</gene>
<dbReference type="OrthoDB" id="9898692at2759"/>
<sequence length="360" mass="39953">MLAGTLALVFSSFMLIYGSQLFSKEAVTLRRSQRSDLPDLCSDLVFDAIFECPSGGTYVLKGKYYWKLTREGISSGSPRLISHIWPELPSDIDAATAFSRDRIYFFKGNKFWTCCYSHCTCAYISVGWPGIPDHVNGVTWAGGYIFYFFKGDLYWRFDASRCTQVPASYPKPLSDWGSIKGRVDDVLYVDRQHIYFFTNGYYYRYDCVAARCDNGQPSQPRYPRRTSLFFQCDEEVSERSVSSEPSTTSTTLTIIDTTTASSATSVVTIMNTTTASSATTIISIVETATFNVTVVEGDEPPPANEPDYSGGILRDQEFETGHAVKRTDSICLVVSLALIVSAQPCHCFSALPHGPGLGCF</sequence>
<dbReference type="EMBL" id="KK852901">
    <property type="protein sequence ID" value="KDR14090.1"/>
    <property type="molecule type" value="Genomic_DNA"/>
</dbReference>
<evidence type="ECO:0000313" key="5">
    <source>
        <dbReference type="Proteomes" id="UP000027135"/>
    </source>
</evidence>
<dbReference type="InParanoid" id="A0A067QXH2"/>
<dbReference type="Proteomes" id="UP000027135">
    <property type="component" value="Unassembled WGS sequence"/>
</dbReference>
<evidence type="ECO:0000313" key="4">
    <source>
        <dbReference type="EMBL" id="KDR14090.1"/>
    </source>
</evidence>
<feature type="chain" id="PRO_5001644456" evidence="3">
    <location>
        <begin position="19"/>
        <end position="360"/>
    </location>
</feature>
<dbReference type="Gene3D" id="2.110.10.10">
    <property type="entry name" value="Hemopexin-like domain"/>
    <property type="match status" value="2"/>
</dbReference>
<dbReference type="InterPro" id="IPR018487">
    <property type="entry name" value="Hemopexin-like_repeat"/>
</dbReference>
<dbReference type="SMART" id="SM00120">
    <property type="entry name" value="HX"/>
    <property type="match status" value="4"/>
</dbReference>
<keyword evidence="3" id="KW-0732">Signal</keyword>
<keyword evidence="5" id="KW-1185">Reference proteome</keyword>
<accession>A0A067QXH2</accession>
<feature type="signal peptide" evidence="3">
    <location>
        <begin position="1"/>
        <end position="18"/>
    </location>
</feature>
<dbReference type="PANTHER" id="PTHR10201">
    <property type="entry name" value="MATRIX METALLOPROTEINASE"/>
    <property type="match status" value="1"/>
</dbReference>
<dbReference type="AlphaFoldDB" id="A0A067QXH2"/>
<feature type="repeat" description="Hemopexin" evidence="2">
    <location>
        <begin position="43"/>
        <end position="88"/>
    </location>
</feature>
<dbReference type="CDD" id="cd00094">
    <property type="entry name" value="HX"/>
    <property type="match status" value="1"/>
</dbReference>
<dbReference type="GO" id="GO:0030198">
    <property type="term" value="P:extracellular matrix organization"/>
    <property type="evidence" value="ECO:0007669"/>
    <property type="project" value="TreeGrafter"/>
</dbReference>
<dbReference type="PANTHER" id="PTHR10201:SF331">
    <property type="entry name" value="MATRIX METALLOPROTEINASE-14-LIKE ISOFORM X1"/>
    <property type="match status" value="1"/>
</dbReference>
<dbReference type="eggNOG" id="KOG1565">
    <property type="taxonomic scope" value="Eukaryota"/>
</dbReference>
<dbReference type="InterPro" id="IPR036375">
    <property type="entry name" value="Hemopexin-like_dom_sf"/>
</dbReference>
<evidence type="ECO:0000256" key="2">
    <source>
        <dbReference type="PROSITE-ProRule" id="PRU01011"/>
    </source>
</evidence>
<organism evidence="4 5">
    <name type="scientific">Zootermopsis nevadensis</name>
    <name type="common">Dampwood termite</name>
    <dbReference type="NCBI Taxonomy" id="136037"/>
    <lineage>
        <taxon>Eukaryota</taxon>
        <taxon>Metazoa</taxon>
        <taxon>Ecdysozoa</taxon>
        <taxon>Arthropoda</taxon>
        <taxon>Hexapoda</taxon>
        <taxon>Insecta</taxon>
        <taxon>Pterygota</taxon>
        <taxon>Neoptera</taxon>
        <taxon>Polyneoptera</taxon>
        <taxon>Dictyoptera</taxon>
        <taxon>Blattodea</taxon>
        <taxon>Blattoidea</taxon>
        <taxon>Termitoidae</taxon>
        <taxon>Termopsidae</taxon>
        <taxon>Zootermopsis</taxon>
    </lineage>
</organism>
<feature type="repeat" description="Hemopexin" evidence="2">
    <location>
        <begin position="89"/>
        <end position="131"/>
    </location>
</feature>
<dbReference type="PROSITE" id="PS51642">
    <property type="entry name" value="HEMOPEXIN_2"/>
    <property type="match status" value="3"/>
</dbReference>
<protein>
    <submittedName>
        <fullName evidence="4">Matrix metalloproteinase-19</fullName>
    </submittedName>
</protein>
<keyword evidence="1" id="KW-0677">Repeat</keyword>
<reference evidence="4 5" key="1">
    <citation type="journal article" date="2014" name="Nat. Commun.">
        <title>Molecular traces of alternative social organization in a termite genome.</title>
        <authorList>
            <person name="Terrapon N."/>
            <person name="Li C."/>
            <person name="Robertson H.M."/>
            <person name="Ji L."/>
            <person name="Meng X."/>
            <person name="Booth W."/>
            <person name="Chen Z."/>
            <person name="Childers C.P."/>
            <person name="Glastad K.M."/>
            <person name="Gokhale K."/>
            <person name="Gowin J."/>
            <person name="Gronenberg W."/>
            <person name="Hermansen R.A."/>
            <person name="Hu H."/>
            <person name="Hunt B.G."/>
            <person name="Huylmans A.K."/>
            <person name="Khalil S.M."/>
            <person name="Mitchell R.D."/>
            <person name="Munoz-Torres M.C."/>
            <person name="Mustard J.A."/>
            <person name="Pan H."/>
            <person name="Reese J.T."/>
            <person name="Scharf M.E."/>
            <person name="Sun F."/>
            <person name="Vogel H."/>
            <person name="Xiao J."/>
            <person name="Yang W."/>
            <person name="Yang Z."/>
            <person name="Yang Z."/>
            <person name="Zhou J."/>
            <person name="Zhu J."/>
            <person name="Brent C.S."/>
            <person name="Elsik C.G."/>
            <person name="Goodisman M.A."/>
            <person name="Liberles D.A."/>
            <person name="Roe R.M."/>
            <person name="Vargo E.L."/>
            <person name="Vilcinskas A."/>
            <person name="Wang J."/>
            <person name="Bornberg-Bauer E."/>
            <person name="Korb J."/>
            <person name="Zhang G."/>
            <person name="Liebig J."/>
        </authorList>
    </citation>
    <scope>NUCLEOTIDE SEQUENCE [LARGE SCALE GENOMIC DNA]</scope>
    <source>
        <tissue evidence="4">Whole organism</tissue>
    </source>
</reference>
<name>A0A067QXH2_ZOONE</name>
<dbReference type="GO" id="GO:0030574">
    <property type="term" value="P:collagen catabolic process"/>
    <property type="evidence" value="ECO:0007669"/>
    <property type="project" value="TreeGrafter"/>
</dbReference>
<feature type="repeat" description="Hemopexin" evidence="2">
    <location>
        <begin position="132"/>
        <end position="180"/>
    </location>
</feature>
<proteinExistence type="predicted"/>
<evidence type="ECO:0000256" key="1">
    <source>
        <dbReference type="ARBA" id="ARBA00022737"/>
    </source>
</evidence>